<dbReference type="InterPro" id="IPR017452">
    <property type="entry name" value="GPCR_Rhodpsn_7TM"/>
</dbReference>
<dbReference type="PRINTS" id="PR00237">
    <property type="entry name" value="GPCRRHODOPSN"/>
</dbReference>
<accession>A0AAU9XQP9</accession>
<evidence type="ECO:0000256" key="5">
    <source>
        <dbReference type="ARBA" id="ARBA00023136"/>
    </source>
</evidence>
<keyword evidence="9" id="KW-1185">Reference proteome</keyword>
<dbReference type="EMBL" id="CALNXJ010000057">
    <property type="protein sequence ID" value="CAH3155166.1"/>
    <property type="molecule type" value="Genomic_DNA"/>
</dbReference>
<keyword evidence="3 6" id="KW-0812">Transmembrane</keyword>
<reference evidence="8 9" key="1">
    <citation type="submission" date="2022-05" db="EMBL/GenBank/DDBJ databases">
        <authorList>
            <consortium name="Genoscope - CEA"/>
            <person name="William W."/>
        </authorList>
    </citation>
    <scope>NUCLEOTIDE SEQUENCE [LARGE SCALE GENOMIC DNA]</scope>
</reference>
<dbReference type="Pfam" id="PF00001">
    <property type="entry name" value="7tm_1"/>
    <property type="match status" value="1"/>
</dbReference>
<dbReference type="PANTHER" id="PTHR22750">
    <property type="entry name" value="G-PROTEIN COUPLED RECEPTOR"/>
    <property type="match status" value="1"/>
</dbReference>
<evidence type="ECO:0000256" key="1">
    <source>
        <dbReference type="ARBA" id="ARBA00004651"/>
    </source>
</evidence>
<dbReference type="Gene3D" id="1.20.1070.10">
    <property type="entry name" value="Rhodopsin 7-helix transmembrane proteins"/>
    <property type="match status" value="2"/>
</dbReference>
<evidence type="ECO:0000256" key="4">
    <source>
        <dbReference type="ARBA" id="ARBA00022989"/>
    </source>
</evidence>
<keyword evidence="4 6" id="KW-1133">Transmembrane helix</keyword>
<evidence type="ECO:0000313" key="9">
    <source>
        <dbReference type="Proteomes" id="UP001159428"/>
    </source>
</evidence>
<feature type="transmembrane region" description="Helical" evidence="6">
    <location>
        <begin position="60"/>
        <end position="80"/>
    </location>
</feature>
<evidence type="ECO:0000313" key="8">
    <source>
        <dbReference type="EMBL" id="CAH3155166.1"/>
    </source>
</evidence>
<sequence length="221" mass="25145">MPRSTKMNRDLLSYFILGNYVSSYILCGVSALTSTAISLDRLLALLLGLRYRQVVTLKRVRVVLLCLWSVSVFGGSMYLWSIRVTWIVVAFFLILCLLTSIFSYIKIYIKLLEHQARVRDSVNHGLPNGGGIPLNDMTRYKKTVSSISWVQLAQIFCYAPYGIESILWIQGVTSEGSVSWLSTATLVYLNSSLNPILYCWKMREVRQAAKDTVKQLCYFLN</sequence>
<comment type="subcellular location">
    <subcellularLocation>
        <location evidence="1">Cell membrane</location>
        <topology evidence="1">Multi-pass membrane protein</topology>
    </subcellularLocation>
</comment>
<dbReference type="GO" id="GO:0005886">
    <property type="term" value="C:plasma membrane"/>
    <property type="evidence" value="ECO:0007669"/>
    <property type="project" value="UniProtKB-SubCell"/>
</dbReference>
<evidence type="ECO:0000256" key="2">
    <source>
        <dbReference type="ARBA" id="ARBA00022475"/>
    </source>
</evidence>
<organism evidence="8 9">
    <name type="scientific">Pocillopora meandrina</name>
    <dbReference type="NCBI Taxonomy" id="46732"/>
    <lineage>
        <taxon>Eukaryota</taxon>
        <taxon>Metazoa</taxon>
        <taxon>Cnidaria</taxon>
        <taxon>Anthozoa</taxon>
        <taxon>Hexacorallia</taxon>
        <taxon>Scleractinia</taxon>
        <taxon>Astrocoeniina</taxon>
        <taxon>Pocilloporidae</taxon>
        <taxon>Pocillopora</taxon>
    </lineage>
</organism>
<evidence type="ECO:0000259" key="7">
    <source>
        <dbReference type="PROSITE" id="PS50262"/>
    </source>
</evidence>
<proteinExistence type="predicted"/>
<dbReference type="PROSITE" id="PS50262">
    <property type="entry name" value="G_PROTEIN_RECEP_F1_2"/>
    <property type="match status" value="1"/>
</dbReference>
<feature type="domain" description="G-protein coupled receptors family 1 profile" evidence="7">
    <location>
        <begin position="29"/>
        <end position="198"/>
    </location>
</feature>
<dbReference type="Proteomes" id="UP001159428">
    <property type="component" value="Unassembled WGS sequence"/>
</dbReference>
<dbReference type="AlphaFoldDB" id="A0AAU9XQP9"/>
<evidence type="ECO:0000256" key="3">
    <source>
        <dbReference type="ARBA" id="ARBA00022692"/>
    </source>
</evidence>
<feature type="transmembrane region" description="Helical" evidence="6">
    <location>
        <begin position="20"/>
        <end position="39"/>
    </location>
</feature>
<dbReference type="InterPro" id="IPR000276">
    <property type="entry name" value="GPCR_Rhodpsn"/>
</dbReference>
<gene>
    <name evidence="8" type="ORF">PMEA_00027836</name>
</gene>
<name>A0AAU9XQP9_9CNID</name>
<comment type="caution">
    <text evidence="8">The sequence shown here is derived from an EMBL/GenBank/DDBJ whole genome shotgun (WGS) entry which is preliminary data.</text>
</comment>
<dbReference type="CDD" id="cd00637">
    <property type="entry name" value="7tm_classA_rhodopsin-like"/>
    <property type="match status" value="1"/>
</dbReference>
<dbReference type="GO" id="GO:0004930">
    <property type="term" value="F:G protein-coupled receptor activity"/>
    <property type="evidence" value="ECO:0007669"/>
    <property type="project" value="InterPro"/>
</dbReference>
<feature type="transmembrane region" description="Helical" evidence="6">
    <location>
        <begin position="86"/>
        <end position="109"/>
    </location>
</feature>
<protein>
    <recommendedName>
        <fullName evidence="7">G-protein coupled receptors family 1 profile domain-containing protein</fullName>
    </recommendedName>
</protein>
<keyword evidence="5 6" id="KW-0472">Membrane</keyword>
<keyword evidence="2" id="KW-1003">Cell membrane</keyword>
<dbReference type="SUPFAM" id="SSF81321">
    <property type="entry name" value="Family A G protein-coupled receptor-like"/>
    <property type="match status" value="1"/>
</dbReference>
<evidence type="ECO:0000256" key="6">
    <source>
        <dbReference type="SAM" id="Phobius"/>
    </source>
</evidence>